<dbReference type="AlphaFoldDB" id="A0A4S8LE75"/>
<dbReference type="EMBL" id="ML179465">
    <property type="protein sequence ID" value="THU87081.1"/>
    <property type="molecule type" value="Genomic_DNA"/>
</dbReference>
<gene>
    <name evidence="1" type="ORF">K435DRAFT_355760</name>
</gene>
<accession>A0A4S8LE75</accession>
<reference evidence="1 2" key="1">
    <citation type="journal article" date="2019" name="Nat. Ecol. Evol.">
        <title>Megaphylogeny resolves global patterns of mushroom evolution.</title>
        <authorList>
            <person name="Varga T."/>
            <person name="Krizsan K."/>
            <person name="Foldi C."/>
            <person name="Dima B."/>
            <person name="Sanchez-Garcia M."/>
            <person name="Sanchez-Ramirez S."/>
            <person name="Szollosi G.J."/>
            <person name="Szarkandi J.G."/>
            <person name="Papp V."/>
            <person name="Albert L."/>
            <person name="Andreopoulos W."/>
            <person name="Angelini C."/>
            <person name="Antonin V."/>
            <person name="Barry K.W."/>
            <person name="Bougher N.L."/>
            <person name="Buchanan P."/>
            <person name="Buyck B."/>
            <person name="Bense V."/>
            <person name="Catcheside P."/>
            <person name="Chovatia M."/>
            <person name="Cooper J."/>
            <person name="Damon W."/>
            <person name="Desjardin D."/>
            <person name="Finy P."/>
            <person name="Geml J."/>
            <person name="Haridas S."/>
            <person name="Hughes K."/>
            <person name="Justo A."/>
            <person name="Karasinski D."/>
            <person name="Kautmanova I."/>
            <person name="Kiss B."/>
            <person name="Kocsube S."/>
            <person name="Kotiranta H."/>
            <person name="LaButti K.M."/>
            <person name="Lechner B.E."/>
            <person name="Liimatainen K."/>
            <person name="Lipzen A."/>
            <person name="Lukacs Z."/>
            <person name="Mihaltcheva S."/>
            <person name="Morgado L.N."/>
            <person name="Niskanen T."/>
            <person name="Noordeloos M.E."/>
            <person name="Ohm R.A."/>
            <person name="Ortiz-Santana B."/>
            <person name="Ovrebo C."/>
            <person name="Racz N."/>
            <person name="Riley R."/>
            <person name="Savchenko A."/>
            <person name="Shiryaev A."/>
            <person name="Soop K."/>
            <person name="Spirin V."/>
            <person name="Szebenyi C."/>
            <person name="Tomsovsky M."/>
            <person name="Tulloss R.E."/>
            <person name="Uehling J."/>
            <person name="Grigoriev I.V."/>
            <person name="Vagvolgyi C."/>
            <person name="Papp T."/>
            <person name="Martin F.M."/>
            <person name="Miettinen O."/>
            <person name="Hibbett D.S."/>
            <person name="Nagy L.G."/>
        </authorList>
    </citation>
    <scope>NUCLEOTIDE SEQUENCE [LARGE SCALE GENOMIC DNA]</scope>
    <source>
        <strain evidence="1 2">CBS 962.96</strain>
    </source>
</reference>
<organism evidence="1 2">
    <name type="scientific">Dendrothele bispora (strain CBS 962.96)</name>
    <dbReference type="NCBI Taxonomy" id="1314807"/>
    <lineage>
        <taxon>Eukaryota</taxon>
        <taxon>Fungi</taxon>
        <taxon>Dikarya</taxon>
        <taxon>Basidiomycota</taxon>
        <taxon>Agaricomycotina</taxon>
        <taxon>Agaricomycetes</taxon>
        <taxon>Agaricomycetidae</taxon>
        <taxon>Agaricales</taxon>
        <taxon>Agaricales incertae sedis</taxon>
        <taxon>Dendrothele</taxon>
    </lineage>
</organism>
<sequence length="79" mass="8506">MESAPLAVVAGSPLQTAVKATTRRHVSVIPGSQLPSRHSRILGGRQQARIKNNGRSTDDLGKLSIQLPYASIERTCLDK</sequence>
<evidence type="ECO:0000313" key="1">
    <source>
        <dbReference type="EMBL" id="THU87081.1"/>
    </source>
</evidence>
<dbReference type="Proteomes" id="UP000297245">
    <property type="component" value="Unassembled WGS sequence"/>
</dbReference>
<proteinExistence type="predicted"/>
<protein>
    <submittedName>
        <fullName evidence="1">Uncharacterized protein</fullName>
    </submittedName>
</protein>
<name>A0A4S8LE75_DENBC</name>
<evidence type="ECO:0000313" key="2">
    <source>
        <dbReference type="Proteomes" id="UP000297245"/>
    </source>
</evidence>
<keyword evidence="2" id="KW-1185">Reference proteome</keyword>